<evidence type="ECO:0000313" key="1">
    <source>
        <dbReference type="EMBL" id="KRY45148.1"/>
    </source>
</evidence>
<dbReference type="EMBL" id="JYDI01000402">
    <property type="protein sequence ID" value="KRY45148.1"/>
    <property type="molecule type" value="Genomic_DNA"/>
</dbReference>
<reference evidence="1 2" key="1">
    <citation type="submission" date="2015-01" db="EMBL/GenBank/DDBJ databases">
        <title>Evolution of Trichinella species and genotypes.</title>
        <authorList>
            <person name="Korhonen P.K."/>
            <person name="Edoardo P."/>
            <person name="Giuseppe L.R."/>
            <person name="Gasser R.B."/>
        </authorList>
    </citation>
    <scope>NUCLEOTIDE SEQUENCE [LARGE SCALE GENOMIC DNA]</scope>
    <source>
        <strain evidence="1">ISS120</strain>
    </source>
</reference>
<name>A0A0V1C876_TRIBR</name>
<organism evidence="1 2">
    <name type="scientific">Trichinella britovi</name>
    <name type="common">Parasitic roundworm</name>
    <dbReference type="NCBI Taxonomy" id="45882"/>
    <lineage>
        <taxon>Eukaryota</taxon>
        <taxon>Metazoa</taxon>
        <taxon>Ecdysozoa</taxon>
        <taxon>Nematoda</taxon>
        <taxon>Enoplea</taxon>
        <taxon>Dorylaimia</taxon>
        <taxon>Trichinellida</taxon>
        <taxon>Trichinellidae</taxon>
        <taxon>Trichinella</taxon>
    </lineage>
</organism>
<dbReference type="AlphaFoldDB" id="A0A0V1C876"/>
<comment type="caution">
    <text evidence="1">The sequence shown here is derived from an EMBL/GenBank/DDBJ whole genome shotgun (WGS) entry which is preliminary data.</text>
</comment>
<keyword evidence="2" id="KW-1185">Reference proteome</keyword>
<evidence type="ECO:0000313" key="2">
    <source>
        <dbReference type="Proteomes" id="UP000054653"/>
    </source>
</evidence>
<dbReference type="InterPro" id="IPR008042">
    <property type="entry name" value="Retrotrans_Pao"/>
</dbReference>
<dbReference type="Pfam" id="PF05380">
    <property type="entry name" value="Peptidase_A17"/>
    <property type="match status" value="1"/>
</dbReference>
<accession>A0A0V1C876</accession>
<dbReference type="Proteomes" id="UP000054653">
    <property type="component" value="Unassembled WGS sequence"/>
</dbReference>
<proteinExistence type="predicted"/>
<gene>
    <name evidence="1" type="ORF">T03_11400</name>
</gene>
<protein>
    <submittedName>
        <fullName evidence="1">Uncharacterized protein</fullName>
    </submittedName>
</protein>
<sequence length="63" mass="7153">MQWDRRGDFLTFSPPAVVNSQGGESKRSLLSTAFRVFDPVGCLTPFTVRAKMFLQTQWQRGTT</sequence>